<evidence type="ECO:0000313" key="1">
    <source>
        <dbReference type="EMBL" id="GIN22628.1"/>
    </source>
</evidence>
<dbReference type="Proteomes" id="UP000680279">
    <property type="component" value="Unassembled WGS sequence"/>
</dbReference>
<organism evidence="1 2">
    <name type="scientific">Siminovitchia fordii</name>
    <dbReference type="NCBI Taxonomy" id="254759"/>
    <lineage>
        <taxon>Bacteria</taxon>
        <taxon>Bacillati</taxon>
        <taxon>Bacillota</taxon>
        <taxon>Bacilli</taxon>
        <taxon>Bacillales</taxon>
        <taxon>Bacillaceae</taxon>
        <taxon>Siminovitchia</taxon>
    </lineage>
</organism>
<protein>
    <submittedName>
        <fullName evidence="1">Uncharacterized protein</fullName>
    </submittedName>
</protein>
<evidence type="ECO:0000313" key="2">
    <source>
        <dbReference type="Proteomes" id="UP000680279"/>
    </source>
</evidence>
<reference evidence="1 2" key="1">
    <citation type="submission" date="2021-03" db="EMBL/GenBank/DDBJ databases">
        <title>Antimicrobial resistance genes in bacteria isolated from Japanese honey, and their potential for conferring macrolide and lincosamide resistance in the American foulbrood pathogen Paenibacillus larvae.</title>
        <authorList>
            <person name="Okamoto M."/>
            <person name="Kumagai M."/>
            <person name="Kanamori H."/>
            <person name="Takamatsu D."/>
        </authorList>
    </citation>
    <scope>NUCLEOTIDE SEQUENCE [LARGE SCALE GENOMIC DNA]</scope>
    <source>
        <strain evidence="1 2">J1TS3</strain>
    </source>
</reference>
<proteinExistence type="predicted"/>
<keyword evidence="2" id="KW-1185">Reference proteome</keyword>
<dbReference type="EMBL" id="BOQT01000018">
    <property type="protein sequence ID" value="GIN22628.1"/>
    <property type="molecule type" value="Genomic_DNA"/>
</dbReference>
<comment type="caution">
    <text evidence="1">The sequence shown here is derived from an EMBL/GenBank/DDBJ whole genome shotgun (WGS) entry which is preliminary data.</text>
</comment>
<sequence length="103" mass="11958">MTKINEITDQETMEVFNRLVSYEGRIIDMTISGGFHCEIGSCKVKEVKGMTLSDNTIDTIFFNTDKGNTQFDINELKEIRYDCQETFADMVLNFGGNYFYFYI</sequence>
<name>A0ABQ4KA71_9BACI</name>
<dbReference type="RefSeq" id="WP_212963740.1">
    <property type="nucleotide sequence ID" value="NZ_BOQT01000018.1"/>
</dbReference>
<gene>
    <name evidence="1" type="ORF">J1TS3_37620</name>
</gene>
<accession>A0ABQ4KA71</accession>